<evidence type="ECO:0000259" key="1">
    <source>
        <dbReference type="Pfam" id="PF03435"/>
    </source>
</evidence>
<gene>
    <name evidence="2" type="ORF">FB4_0286</name>
</gene>
<dbReference type="PANTHER" id="PTHR43781">
    <property type="entry name" value="SACCHAROPINE DEHYDROGENASE"/>
    <property type="match status" value="1"/>
</dbReference>
<dbReference type="PANTHER" id="PTHR43781:SF1">
    <property type="entry name" value="SACCHAROPINE DEHYDROGENASE"/>
    <property type="match status" value="1"/>
</dbReference>
<comment type="caution">
    <text evidence="2">The sequence shown here is derived from an EMBL/GenBank/DDBJ whole genome shotgun (WGS) entry which is preliminary data.</text>
</comment>
<dbReference type="Gene3D" id="3.40.50.720">
    <property type="entry name" value="NAD(P)-binding Rossmann-like Domain"/>
    <property type="match status" value="1"/>
</dbReference>
<dbReference type="Pfam" id="PF03435">
    <property type="entry name" value="Sacchrp_dh_NADP"/>
    <property type="match status" value="1"/>
</dbReference>
<dbReference type="InterPro" id="IPR036291">
    <property type="entry name" value="NAD(P)-bd_dom_sf"/>
</dbReference>
<dbReference type="Proteomes" id="UP000004324">
    <property type="component" value="Unassembled WGS sequence"/>
</dbReference>
<accession>I9LEH0</accession>
<dbReference type="SUPFAM" id="SSF51735">
    <property type="entry name" value="NAD(P)-binding Rossmann-fold domains"/>
    <property type="match status" value="1"/>
</dbReference>
<reference evidence="2 3" key="1">
    <citation type="journal article" date="2012" name="J. Bacteriol.">
        <title>Draft Genome Sequences for Two Metal-Reducing Pelosinus fermentans Strains Isolated from a Cr(VI)-Contaminated Site and for Type Strain R7.</title>
        <authorList>
            <person name="Brown S.D."/>
            <person name="Podar M."/>
            <person name="Klingeman D.M."/>
            <person name="Johnson C.M."/>
            <person name="Yang Z.K."/>
            <person name="Utturkar S.M."/>
            <person name="Land M.L."/>
            <person name="Mosher J.J."/>
            <person name="Hurt R.A.Jr."/>
            <person name="Phelps T.J."/>
            <person name="Palumbo A.V."/>
            <person name="Arkin A.P."/>
            <person name="Hazen T.C."/>
            <person name="Elias D.A."/>
        </authorList>
    </citation>
    <scope>NUCLEOTIDE SEQUENCE [LARGE SCALE GENOMIC DNA]</scope>
    <source>
        <strain evidence="2 3">B4</strain>
    </source>
</reference>
<protein>
    <submittedName>
        <fullName evidence="2">Saccharopine dehydrogenase</fullName>
    </submittedName>
</protein>
<organism evidence="2 3">
    <name type="scientific">Pelosinus fermentans B4</name>
    <dbReference type="NCBI Taxonomy" id="1149862"/>
    <lineage>
        <taxon>Bacteria</taxon>
        <taxon>Bacillati</taxon>
        <taxon>Bacillota</taxon>
        <taxon>Negativicutes</taxon>
        <taxon>Selenomonadales</taxon>
        <taxon>Sporomusaceae</taxon>
        <taxon>Pelosinus</taxon>
    </lineage>
</organism>
<dbReference type="RefSeq" id="WP_007933099.1">
    <property type="nucleotide sequence ID" value="NZ_AKVJ01000022.1"/>
</dbReference>
<dbReference type="PATRIC" id="fig|1149862.3.peg.1698"/>
<sequence>MDNHKVLVYGATGYTGKLICLRLKELNINFAIAGRDKAKVAELSSRLNVPNFVFETSDFGAWQEALRGGVCLINAAGPFALTAENAMHACLQSKVHYLDISAEMPTYQLAESLDQQAKEAGIMMISGAGLFVAYDALVVHTAKRVKRAQQLFVAFRHYGGFSKGSVKSSKYIVDLGLLIRDNGELKQITEASAKVFDFGEGPQECFPTSLGGIIVSYKSTSIPNIREYFQLQLPVLTTNPTDIENLPDGPTAEERAGGRSKLAVEVIGTDGDSAYSIADLPSGYTLTSLSVVAVACRILNGDLMPGYQTAGSAYGENIMRDIPDSHIIDR</sequence>
<evidence type="ECO:0000313" key="2">
    <source>
        <dbReference type="EMBL" id="EIW18761.1"/>
    </source>
</evidence>
<keyword evidence="3" id="KW-1185">Reference proteome</keyword>
<name>I9LEH0_9FIRM</name>
<dbReference type="InterPro" id="IPR005097">
    <property type="entry name" value="Sacchrp_dh_NADP-bd"/>
</dbReference>
<dbReference type="AlphaFoldDB" id="I9LEH0"/>
<evidence type="ECO:0000313" key="3">
    <source>
        <dbReference type="Proteomes" id="UP000004324"/>
    </source>
</evidence>
<feature type="domain" description="Saccharopine dehydrogenase NADP binding" evidence="1">
    <location>
        <begin position="6"/>
        <end position="125"/>
    </location>
</feature>
<dbReference type="OrthoDB" id="623995at2"/>
<dbReference type="EMBL" id="AKVJ01000022">
    <property type="protein sequence ID" value="EIW18761.1"/>
    <property type="molecule type" value="Genomic_DNA"/>
</dbReference>
<proteinExistence type="predicted"/>